<sequence>MVELLGAAHAVPEKATMAQAMAAIPDRSRGAGDIRMIRCGGEASMSGCATLGAPRPLRDVSCR</sequence>
<protein>
    <submittedName>
        <fullName evidence="1">Uncharacterized protein</fullName>
    </submittedName>
</protein>
<dbReference type="AlphaFoldDB" id="A0A117UVE7"/>
<dbReference type="Proteomes" id="UP000058012">
    <property type="component" value="Unassembled WGS sequence"/>
</dbReference>
<keyword evidence="2" id="KW-1185">Reference proteome</keyword>
<accession>A0A117UVE7</accession>
<evidence type="ECO:0000313" key="2">
    <source>
        <dbReference type="Proteomes" id="UP000058012"/>
    </source>
</evidence>
<name>A0A117UVE7_9SPHN</name>
<dbReference type="STRING" id="1117702.AQZ52_08130"/>
<evidence type="ECO:0000313" key="1">
    <source>
        <dbReference type="EMBL" id="KUR71580.1"/>
    </source>
</evidence>
<proteinExistence type="predicted"/>
<dbReference type="EMBL" id="LLZS01000006">
    <property type="protein sequence ID" value="KUR71580.1"/>
    <property type="molecule type" value="Genomic_DNA"/>
</dbReference>
<gene>
    <name evidence="1" type="ORF">AQZ52_08130</name>
</gene>
<comment type="caution">
    <text evidence="1">The sequence shown here is derived from an EMBL/GenBank/DDBJ whole genome shotgun (WGS) entry which is preliminary data.</text>
</comment>
<organism evidence="1 2">
    <name type="scientific">Novosphingobium fuchskuhlense</name>
    <dbReference type="NCBI Taxonomy" id="1117702"/>
    <lineage>
        <taxon>Bacteria</taxon>
        <taxon>Pseudomonadati</taxon>
        <taxon>Pseudomonadota</taxon>
        <taxon>Alphaproteobacteria</taxon>
        <taxon>Sphingomonadales</taxon>
        <taxon>Sphingomonadaceae</taxon>
        <taxon>Novosphingobium</taxon>
    </lineage>
</organism>
<reference evidence="1 2" key="1">
    <citation type="submission" date="2015-10" db="EMBL/GenBank/DDBJ databases">
        <title>Draft genome sequence of Novosphingobium fuchskuhlense DSM 25065 isolated from a surface water sample of the southwest basin of Lake Grosse Fuchskuhle.</title>
        <authorList>
            <person name="Ruckert C."/>
            <person name="Winkler A."/>
            <person name="Glaeser J."/>
            <person name="Grossart H.-P."/>
            <person name="Kalinowski J."/>
            <person name="Glaeser S."/>
        </authorList>
    </citation>
    <scope>NUCLEOTIDE SEQUENCE [LARGE SCALE GENOMIC DNA]</scope>
    <source>
        <strain evidence="1 2">FNE08-7</strain>
    </source>
</reference>